<gene>
    <name evidence="2" type="ORF">Acr_01g0015120</name>
</gene>
<protein>
    <submittedName>
        <fullName evidence="2">COP1-interacting protein-like protein</fullName>
    </submittedName>
</protein>
<comment type="caution">
    <text evidence="2">The sequence shown here is derived from an EMBL/GenBank/DDBJ whole genome shotgun (WGS) entry which is preliminary data.</text>
</comment>
<feature type="compositionally biased region" description="Basic and acidic residues" evidence="1">
    <location>
        <begin position="317"/>
        <end position="355"/>
    </location>
</feature>
<reference evidence="2 3" key="1">
    <citation type="submission" date="2019-07" db="EMBL/GenBank/DDBJ databases">
        <title>De Novo Assembly of kiwifruit Actinidia rufa.</title>
        <authorList>
            <person name="Sugita-Konishi S."/>
            <person name="Sato K."/>
            <person name="Mori E."/>
            <person name="Abe Y."/>
            <person name="Kisaki G."/>
            <person name="Hamano K."/>
            <person name="Suezawa K."/>
            <person name="Otani M."/>
            <person name="Fukuda T."/>
            <person name="Manabe T."/>
            <person name="Gomi K."/>
            <person name="Tabuchi M."/>
            <person name="Akimitsu K."/>
            <person name="Kataoka I."/>
        </authorList>
    </citation>
    <scope>NUCLEOTIDE SEQUENCE [LARGE SCALE GENOMIC DNA]</scope>
    <source>
        <strain evidence="3">cv. Fuchu</strain>
    </source>
</reference>
<keyword evidence="3" id="KW-1185">Reference proteome</keyword>
<evidence type="ECO:0000313" key="2">
    <source>
        <dbReference type="EMBL" id="GFY81704.1"/>
    </source>
</evidence>
<feature type="compositionally biased region" description="Low complexity" evidence="1">
    <location>
        <begin position="812"/>
        <end position="827"/>
    </location>
</feature>
<feature type="compositionally biased region" description="Basic and acidic residues" evidence="1">
    <location>
        <begin position="729"/>
        <end position="749"/>
    </location>
</feature>
<name>A0A7J0E5B9_9ERIC</name>
<dbReference type="PANTHER" id="PTHR31008">
    <property type="entry name" value="COP1-INTERACTING PROTEIN-RELATED"/>
    <property type="match status" value="1"/>
</dbReference>
<feature type="compositionally biased region" description="Polar residues" evidence="1">
    <location>
        <begin position="1170"/>
        <end position="1182"/>
    </location>
</feature>
<feature type="region of interest" description="Disordered" evidence="1">
    <location>
        <begin position="729"/>
        <end position="864"/>
    </location>
</feature>
<feature type="compositionally biased region" description="Polar residues" evidence="1">
    <location>
        <begin position="1149"/>
        <end position="1158"/>
    </location>
</feature>
<dbReference type="PANTHER" id="PTHR31008:SF2">
    <property type="entry name" value="COP1-INTERACTING PROTEIN-LIKE PROTEIN"/>
    <property type="match status" value="1"/>
</dbReference>
<feature type="region of interest" description="Disordered" evidence="1">
    <location>
        <begin position="1137"/>
        <end position="1182"/>
    </location>
</feature>
<accession>A0A7J0E5B9</accession>
<evidence type="ECO:0000313" key="3">
    <source>
        <dbReference type="Proteomes" id="UP000585474"/>
    </source>
</evidence>
<feature type="compositionally biased region" description="Polar residues" evidence="1">
    <location>
        <begin position="922"/>
        <end position="954"/>
    </location>
</feature>
<feature type="compositionally biased region" description="Basic and acidic residues" evidence="1">
    <location>
        <begin position="395"/>
        <end position="408"/>
    </location>
</feature>
<proteinExistence type="predicted"/>
<feature type="compositionally biased region" description="Basic and acidic residues" evidence="1">
    <location>
        <begin position="955"/>
        <end position="964"/>
    </location>
</feature>
<organism evidence="2 3">
    <name type="scientific">Actinidia rufa</name>
    <dbReference type="NCBI Taxonomy" id="165716"/>
    <lineage>
        <taxon>Eukaryota</taxon>
        <taxon>Viridiplantae</taxon>
        <taxon>Streptophyta</taxon>
        <taxon>Embryophyta</taxon>
        <taxon>Tracheophyta</taxon>
        <taxon>Spermatophyta</taxon>
        <taxon>Magnoliopsida</taxon>
        <taxon>eudicotyledons</taxon>
        <taxon>Gunneridae</taxon>
        <taxon>Pentapetalae</taxon>
        <taxon>asterids</taxon>
        <taxon>Ericales</taxon>
        <taxon>Actinidiaceae</taxon>
        <taxon>Actinidia</taxon>
    </lineage>
</organism>
<feature type="region of interest" description="Disordered" evidence="1">
    <location>
        <begin position="922"/>
        <end position="970"/>
    </location>
</feature>
<dbReference type="OrthoDB" id="1928292at2759"/>
<dbReference type="AlphaFoldDB" id="A0A7J0E5B9"/>
<evidence type="ECO:0000256" key="1">
    <source>
        <dbReference type="SAM" id="MobiDB-lite"/>
    </source>
</evidence>
<sequence>MKSSTRLDSAIFHLTPTRTSYSNTLSILSVMLLRVFTDLEFYLRDFKGKPNTTALLSDILERVYNLESEILQIEEAIAIQGNNDMGLNTVRIEDYQAKPGRTSEGIKPMTDANEETAIVLYKPDAHPPEANGSSTKEGNSKVQLLKVLETRKTVLQKEQGMAFARAVAAGFNIDHMAPLLSFAECFGASRLMDACLRFIDLWKRKHETGQWLEIEAAAATPSPSDLSVMNASGIMISNVANKQNESHGDLGQFPHPMFPSWPVHSPPGTLPVFQPYPVQGMPYYQGYPGNGPFYQPPYPPPEDTRFNVGYITGQKRHSMDSRDSNTESEACKLDATRTRSRGDLESEKEASETREARKKPGRSDLTGSAPDMMHKNSLSSKRKGSHAKSMNESTSLDKEETNYGKEADGGHWQAFQNFLLRDTDERNHAADQGIFASEKNVQIKRRQNTVGDDPLAMDGRDSIEMHNGRTTEFHKASGNVTKMLRTSNDEGLISRGKGHYGDDTGGQMDVQFTEINGKKVVYRRNANDDFMIAGRESQSPFMSSSDPLANNEFMRTTNNLGKSSTQDITDESFIVPFRSMSFDLVERNERTAVGMDSELPSTVQKRENGYNRTGNQVDYEPNDLSLMPERETEKTNFGYDPALDYGMQVHVEDAASLDNRNKEVVANVKQGSKKSDKDRKSKVTLDSLDKKKNVGPIRKGKPSKLSPLDDAKVRAERLRTFKADLLKQKKEKEEEDRKRLEALKMERQKRIAARASSTIAKSPSSQQSKKQLPAKLPLNSVRTSKFSDSVPGSSSPLQRSKIRTVSLGSNESQKASKISKSSNSSHMSENRLTRSVSSLLDPRKENTDVTPGSKPSMARIRRLSEPKTVSNAYVTPVKTRGAELVPKPKVSNEPESKKMSALINLDRSKTETLPGLKLRTSQGSLDIGQNKSAPKQMTQKVNGNKSFVASGSNELNRDNDKDTHQSNVDDNPVIDKTVVMLECEKPSFPPVHSSVENMGLQNEYYGNQAKVKKIEMIPEYATIRASASPMDRVDIEPGQSQLLEQPRFQEEQLNSSRPYQAPYARVSSLEDPCCERSEYGKAPSTSLETVTMGVETVKAAVSGLENLKLAKITEAPEKSQVKESSKGFRRLLKFGKKNHTAAGDHSVESDNASGNSEVDGNAANAASSSEGNMHFTTSYTVL</sequence>
<feature type="region of interest" description="Disordered" evidence="1">
    <location>
        <begin position="665"/>
        <end position="711"/>
    </location>
</feature>
<feature type="compositionally biased region" description="Low complexity" evidence="1">
    <location>
        <begin position="760"/>
        <end position="778"/>
    </location>
</feature>
<feature type="compositionally biased region" description="Basic and acidic residues" evidence="1">
    <location>
        <begin position="673"/>
        <end position="692"/>
    </location>
</feature>
<dbReference type="EMBL" id="BJWL01000001">
    <property type="protein sequence ID" value="GFY81704.1"/>
    <property type="molecule type" value="Genomic_DNA"/>
</dbReference>
<feature type="compositionally biased region" description="Polar residues" evidence="1">
    <location>
        <begin position="780"/>
        <end position="798"/>
    </location>
</feature>
<feature type="region of interest" description="Disordered" evidence="1">
    <location>
        <begin position="314"/>
        <end position="408"/>
    </location>
</feature>
<dbReference type="Proteomes" id="UP000585474">
    <property type="component" value="Unassembled WGS sequence"/>
</dbReference>